<evidence type="ECO:0000256" key="1">
    <source>
        <dbReference type="SAM" id="Phobius"/>
    </source>
</evidence>
<protein>
    <submittedName>
        <fullName evidence="2">Unannotated protein</fullName>
    </submittedName>
</protein>
<dbReference type="Pfam" id="PF14155">
    <property type="entry name" value="DUF4307"/>
    <property type="match status" value="1"/>
</dbReference>
<dbReference type="InterPro" id="IPR025443">
    <property type="entry name" value="DUF4307"/>
</dbReference>
<proteinExistence type="predicted"/>
<keyword evidence="1" id="KW-1133">Transmembrane helix</keyword>
<name>A0A6J6H6V0_9ZZZZ</name>
<organism evidence="2">
    <name type="scientific">freshwater metagenome</name>
    <dbReference type="NCBI Taxonomy" id="449393"/>
    <lineage>
        <taxon>unclassified sequences</taxon>
        <taxon>metagenomes</taxon>
        <taxon>ecological metagenomes</taxon>
    </lineage>
</organism>
<dbReference type="EMBL" id="CAEZUV010000028">
    <property type="protein sequence ID" value="CAB4609347.1"/>
    <property type="molecule type" value="Genomic_DNA"/>
</dbReference>
<dbReference type="AlphaFoldDB" id="A0A6J6H6V0"/>
<evidence type="ECO:0000313" key="2">
    <source>
        <dbReference type="EMBL" id="CAB4609347.1"/>
    </source>
</evidence>
<feature type="transmembrane region" description="Helical" evidence="1">
    <location>
        <begin position="21"/>
        <end position="42"/>
    </location>
</feature>
<accession>A0A6J6H6V0</accession>
<sequence>MSQGNNQFDFNDRYGVKPARAWVKYAIVCAVVGGAWLLWAGLHHSNPELRTELISFITQDPRNPEIRYSIQRASGDEIITCTLTARDFDMNVVGQIEDTIAAGETYLERTISIPTRADAVNAGIERCRVLP</sequence>
<keyword evidence="1" id="KW-0472">Membrane</keyword>
<gene>
    <name evidence="2" type="ORF">UFOPK1856_00328</name>
</gene>
<reference evidence="2" key="1">
    <citation type="submission" date="2020-05" db="EMBL/GenBank/DDBJ databases">
        <authorList>
            <person name="Chiriac C."/>
            <person name="Salcher M."/>
            <person name="Ghai R."/>
            <person name="Kavagutti S V."/>
        </authorList>
    </citation>
    <scope>NUCLEOTIDE SEQUENCE</scope>
</reference>
<keyword evidence="1" id="KW-0812">Transmembrane</keyword>